<dbReference type="EMBL" id="JBHMCF010000057">
    <property type="protein sequence ID" value="MFB9476921.1"/>
    <property type="molecule type" value="Genomic_DNA"/>
</dbReference>
<keyword evidence="2" id="KW-1185">Reference proteome</keyword>
<evidence type="ECO:0000313" key="1">
    <source>
        <dbReference type="EMBL" id="MFB9476921.1"/>
    </source>
</evidence>
<gene>
    <name evidence="1" type="ORF">ACFFR3_46155</name>
</gene>
<reference evidence="1 2" key="1">
    <citation type="submission" date="2024-09" db="EMBL/GenBank/DDBJ databases">
        <authorList>
            <person name="Sun Q."/>
            <person name="Mori K."/>
        </authorList>
    </citation>
    <scope>NUCLEOTIDE SEQUENCE [LARGE SCALE GENOMIC DNA]</scope>
    <source>
        <strain evidence="1 2">JCM 3324</strain>
    </source>
</reference>
<accession>A0ABV5P2W5</accession>
<dbReference type="Proteomes" id="UP001589568">
    <property type="component" value="Unassembled WGS sequence"/>
</dbReference>
<sequence length="143" mass="15242">MAAPATPAPEQRVYVYDRPACITYAITAPSQDAADDAAELLASWRPETRPAPRDLDWAGDRDATVSEVTVVEFELYPALVRVEDQAGRVLDDCPSRPQVETALDLHEKLAAIQGKAIAVAKAQAGGDAAAVAALVEELVEECL</sequence>
<evidence type="ECO:0000313" key="2">
    <source>
        <dbReference type="Proteomes" id="UP001589568"/>
    </source>
</evidence>
<organism evidence="1 2">
    <name type="scientific">Nonomuraea salmonea</name>
    <dbReference type="NCBI Taxonomy" id="46181"/>
    <lineage>
        <taxon>Bacteria</taxon>
        <taxon>Bacillati</taxon>
        <taxon>Actinomycetota</taxon>
        <taxon>Actinomycetes</taxon>
        <taxon>Streptosporangiales</taxon>
        <taxon>Streptosporangiaceae</taxon>
        <taxon>Nonomuraea</taxon>
    </lineage>
</organism>
<name>A0ABV5P2W5_9ACTN</name>
<comment type="caution">
    <text evidence="1">The sequence shown here is derived from an EMBL/GenBank/DDBJ whole genome shotgun (WGS) entry which is preliminary data.</text>
</comment>
<protein>
    <submittedName>
        <fullName evidence="1">Uncharacterized protein</fullName>
    </submittedName>
</protein>
<dbReference type="RefSeq" id="WP_345410470.1">
    <property type="nucleotide sequence ID" value="NZ_BAAAXS010000002.1"/>
</dbReference>
<proteinExistence type="predicted"/>